<reference evidence="1" key="1">
    <citation type="submission" date="2022-10" db="EMBL/GenBank/DDBJ databases">
        <title>The complete genomes of actinobacterial strains from the NBC collection.</title>
        <authorList>
            <person name="Joergensen T.S."/>
            <person name="Alvarez Arevalo M."/>
            <person name="Sterndorff E.B."/>
            <person name="Faurdal D."/>
            <person name="Vuksanovic O."/>
            <person name="Mourched A.-S."/>
            <person name="Charusanti P."/>
            <person name="Shaw S."/>
            <person name="Blin K."/>
            <person name="Weber T."/>
        </authorList>
    </citation>
    <scope>NUCLEOTIDE SEQUENCE</scope>
    <source>
        <strain evidence="1">NBC_00060</strain>
    </source>
</reference>
<evidence type="ECO:0008006" key="2">
    <source>
        <dbReference type="Google" id="ProtNLM"/>
    </source>
</evidence>
<accession>A0AAU2GWI6</accession>
<dbReference type="EMBL" id="CP108253">
    <property type="protein sequence ID" value="WTU39100.1"/>
    <property type="molecule type" value="Genomic_DNA"/>
</dbReference>
<evidence type="ECO:0000313" key="1">
    <source>
        <dbReference type="EMBL" id="WTU39100.1"/>
    </source>
</evidence>
<name>A0AAU2GWI6_9ACTN</name>
<organism evidence="1">
    <name type="scientific">Streptomyces sp. NBC_00060</name>
    <dbReference type="NCBI Taxonomy" id="2975636"/>
    <lineage>
        <taxon>Bacteria</taxon>
        <taxon>Bacillati</taxon>
        <taxon>Actinomycetota</taxon>
        <taxon>Actinomycetes</taxon>
        <taxon>Kitasatosporales</taxon>
        <taxon>Streptomycetaceae</taxon>
        <taxon>Streptomyces</taxon>
    </lineage>
</organism>
<sequence>MEGIRLRQLSRWQAEDLREDLADLYVESFLYMVDPGCPSAAEFPSREGFLRRLAANIRQPGFAMLIAETTALAGYAFGHPVRTDGVWWLGFEGALPRRVIQLATSGRVLAVTEIVAHPHEQDHGLARQLQQQLLAARHASLGATLVNPADRTTHAAFRSWGWEDLGELRRPSSRTVWRFLVFPFDSSLEPPRSPRRRSAAVHR</sequence>
<proteinExistence type="predicted"/>
<protein>
    <recommendedName>
        <fullName evidence="2">N-acetyltransferase domain-containing protein</fullName>
    </recommendedName>
</protein>
<dbReference type="AlphaFoldDB" id="A0AAU2GWI6"/>
<dbReference type="Gene3D" id="3.40.630.30">
    <property type="match status" value="1"/>
</dbReference>
<dbReference type="InterPro" id="IPR016181">
    <property type="entry name" value="Acyl_CoA_acyltransferase"/>
</dbReference>
<dbReference type="SUPFAM" id="SSF55729">
    <property type="entry name" value="Acyl-CoA N-acyltransferases (Nat)"/>
    <property type="match status" value="1"/>
</dbReference>
<gene>
    <name evidence="1" type="ORF">OHV25_05660</name>
</gene>